<dbReference type="PANTHER" id="PTHR12110:SF41">
    <property type="entry name" value="INOSOSE DEHYDRATASE"/>
    <property type="match status" value="1"/>
</dbReference>
<comment type="caution">
    <text evidence="2">The sequence shown here is derived from an EMBL/GenBank/DDBJ whole genome shotgun (WGS) entry which is preliminary data.</text>
</comment>
<dbReference type="PANTHER" id="PTHR12110">
    <property type="entry name" value="HYDROXYPYRUVATE ISOMERASE"/>
    <property type="match status" value="1"/>
</dbReference>
<reference evidence="2" key="1">
    <citation type="submission" date="2020-10" db="EMBL/GenBank/DDBJ databases">
        <authorList>
            <person name="Gilroy R."/>
        </authorList>
    </citation>
    <scope>NUCLEOTIDE SEQUENCE</scope>
    <source>
        <strain evidence="2">CHK33-4379</strain>
    </source>
</reference>
<name>A0A9D1GSS5_9FIRM</name>
<dbReference type="GO" id="GO:0016853">
    <property type="term" value="F:isomerase activity"/>
    <property type="evidence" value="ECO:0007669"/>
    <property type="project" value="UniProtKB-KW"/>
</dbReference>
<reference evidence="2" key="2">
    <citation type="journal article" date="2021" name="PeerJ">
        <title>Extensive microbial diversity within the chicken gut microbiome revealed by metagenomics and culture.</title>
        <authorList>
            <person name="Gilroy R."/>
            <person name="Ravi A."/>
            <person name="Getino M."/>
            <person name="Pursley I."/>
            <person name="Horton D.L."/>
            <person name="Alikhan N.F."/>
            <person name="Baker D."/>
            <person name="Gharbi K."/>
            <person name="Hall N."/>
            <person name="Watson M."/>
            <person name="Adriaenssens E.M."/>
            <person name="Foster-Nyarko E."/>
            <person name="Jarju S."/>
            <person name="Secka A."/>
            <person name="Antonio M."/>
            <person name="Oren A."/>
            <person name="Chaudhuri R.R."/>
            <person name="La Ragione R."/>
            <person name="Hildebrand F."/>
            <person name="Pallen M.J."/>
        </authorList>
    </citation>
    <scope>NUCLEOTIDE SEQUENCE</scope>
    <source>
        <strain evidence="2">CHK33-4379</strain>
    </source>
</reference>
<sequence>MDQVKISAFADEAGSAIDEQIAAVKRNSLDGIEVRGTELGNISDLSFVAACYVSKKLRDEKVEVFSLGSPIGKIGILDEFAPHLEKLRNTLELCKVFGAKHVRVFSFYIPQGHDPQNYRDEVIFRMAKMAEVAAEYGVTLCHENEKGIYGDNWERCLDILNSVPGIKGIFDPANFVQCGVDTLKAWENLGDRILYMHIKDALPDGRVVPAGCGAGNLAKIVKDFFANGGRRFTIEPHLTVFKGLNELEREGQESRVGEAYTYPDSNSAFDAACDAFKKLLAEVE</sequence>
<protein>
    <submittedName>
        <fullName evidence="2">Sugar phosphate isomerase/epimerase</fullName>
    </submittedName>
</protein>
<keyword evidence="2" id="KW-0413">Isomerase</keyword>
<dbReference type="SUPFAM" id="SSF51658">
    <property type="entry name" value="Xylose isomerase-like"/>
    <property type="match status" value="1"/>
</dbReference>
<dbReference type="Gene3D" id="3.20.20.150">
    <property type="entry name" value="Divalent-metal-dependent TIM barrel enzymes"/>
    <property type="match status" value="1"/>
</dbReference>
<dbReference type="Proteomes" id="UP000824136">
    <property type="component" value="Unassembled WGS sequence"/>
</dbReference>
<dbReference type="InterPro" id="IPR050312">
    <property type="entry name" value="IolE/XylAMocC-like"/>
</dbReference>
<evidence type="ECO:0000313" key="3">
    <source>
        <dbReference type="Proteomes" id="UP000824136"/>
    </source>
</evidence>
<dbReference type="InterPro" id="IPR013022">
    <property type="entry name" value="Xyl_isomerase-like_TIM-brl"/>
</dbReference>
<evidence type="ECO:0000313" key="2">
    <source>
        <dbReference type="EMBL" id="HIT58399.1"/>
    </source>
</evidence>
<dbReference type="EMBL" id="DVLL01000006">
    <property type="protein sequence ID" value="HIT58399.1"/>
    <property type="molecule type" value="Genomic_DNA"/>
</dbReference>
<proteinExistence type="predicted"/>
<gene>
    <name evidence="2" type="ORF">IAC39_01550</name>
</gene>
<dbReference type="Pfam" id="PF01261">
    <property type="entry name" value="AP_endonuc_2"/>
    <property type="match status" value="1"/>
</dbReference>
<dbReference type="AlphaFoldDB" id="A0A9D1GSS5"/>
<organism evidence="2 3">
    <name type="scientific">Candidatus Faeciplasma pullistercoris</name>
    <dbReference type="NCBI Taxonomy" id="2840800"/>
    <lineage>
        <taxon>Bacteria</taxon>
        <taxon>Bacillati</taxon>
        <taxon>Bacillota</taxon>
        <taxon>Clostridia</taxon>
        <taxon>Eubacteriales</taxon>
        <taxon>Oscillospiraceae</taxon>
        <taxon>Oscillospiraceae incertae sedis</taxon>
        <taxon>Candidatus Faeciplasma</taxon>
    </lineage>
</organism>
<evidence type="ECO:0000259" key="1">
    <source>
        <dbReference type="Pfam" id="PF01261"/>
    </source>
</evidence>
<dbReference type="InterPro" id="IPR036237">
    <property type="entry name" value="Xyl_isomerase-like_sf"/>
</dbReference>
<feature type="domain" description="Xylose isomerase-like TIM barrel" evidence="1">
    <location>
        <begin position="22"/>
        <end position="228"/>
    </location>
</feature>
<accession>A0A9D1GSS5</accession>